<accession>A0ABC8KX62</accession>
<evidence type="ECO:0000256" key="2">
    <source>
        <dbReference type="ARBA" id="ARBA00022491"/>
    </source>
</evidence>
<proteinExistence type="predicted"/>
<keyword evidence="4 6" id="KW-0804">Transcription</keyword>
<feature type="domain" description="OVATE" evidence="8">
    <location>
        <begin position="117"/>
        <end position="177"/>
    </location>
</feature>
<dbReference type="Proteomes" id="UP001642260">
    <property type="component" value="Unassembled WGS sequence"/>
</dbReference>
<keyword evidence="2 6" id="KW-0678">Repressor</keyword>
<dbReference type="PANTHER" id="PTHR33057:SF98">
    <property type="entry name" value="TRANSCRIPTION REPRESSOR OFP18"/>
    <property type="match status" value="1"/>
</dbReference>
<dbReference type="GO" id="GO:0045892">
    <property type="term" value="P:negative regulation of DNA-templated transcription"/>
    <property type="evidence" value="ECO:0007669"/>
    <property type="project" value="UniProtKB-UniRule"/>
</dbReference>
<keyword evidence="5 6" id="KW-0539">Nucleus</keyword>
<keyword evidence="10" id="KW-1185">Reference proteome</keyword>
<organism evidence="9 10">
    <name type="scientific">Eruca vesicaria subsp. sativa</name>
    <name type="common">Garden rocket</name>
    <name type="synonym">Eruca sativa</name>
    <dbReference type="NCBI Taxonomy" id="29727"/>
    <lineage>
        <taxon>Eukaryota</taxon>
        <taxon>Viridiplantae</taxon>
        <taxon>Streptophyta</taxon>
        <taxon>Embryophyta</taxon>
        <taxon>Tracheophyta</taxon>
        <taxon>Spermatophyta</taxon>
        <taxon>Magnoliopsida</taxon>
        <taxon>eudicotyledons</taxon>
        <taxon>Gunneridae</taxon>
        <taxon>Pentapetalae</taxon>
        <taxon>rosids</taxon>
        <taxon>malvids</taxon>
        <taxon>Brassicales</taxon>
        <taxon>Brassicaceae</taxon>
        <taxon>Brassiceae</taxon>
        <taxon>Eruca</taxon>
    </lineage>
</organism>
<comment type="caution">
    <text evidence="9">The sequence shown here is derived from an EMBL/GenBank/DDBJ whole genome shotgun (WGS) entry which is preliminary data.</text>
</comment>
<comment type="subcellular location">
    <subcellularLocation>
        <location evidence="1 6">Nucleus</location>
    </subcellularLocation>
</comment>
<dbReference type="PROSITE" id="PS51754">
    <property type="entry name" value="OVATE"/>
    <property type="match status" value="1"/>
</dbReference>
<evidence type="ECO:0000256" key="3">
    <source>
        <dbReference type="ARBA" id="ARBA00023015"/>
    </source>
</evidence>
<evidence type="ECO:0000256" key="5">
    <source>
        <dbReference type="ARBA" id="ARBA00023242"/>
    </source>
</evidence>
<dbReference type="PANTHER" id="PTHR33057">
    <property type="entry name" value="TRANSCRIPTION REPRESSOR OFP7-RELATED"/>
    <property type="match status" value="1"/>
</dbReference>
<protein>
    <recommendedName>
        <fullName evidence="6">Transcription repressor</fullName>
    </recommendedName>
    <alternativeName>
        <fullName evidence="6">Ovate family protein</fullName>
    </alternativeName>
</protein>
<sequence>MANKVKLPFRNKTTSSSSSSWPSCHQKNPKRTSSGAFFTGNTPKNVNKTEQPSRSFSSSSTDDIMENPREIECIENVIRGLKPSKRLILECRGNSNSILEEVTKREEKEEDEGFMLLSLESDDPYSDFKKSMENMVEAYTLHHDWRNLEKLLFLFLKVNVKTSHKHICAAFVDLLLNLGLSEDVAQEPSIVLVEESSSSPISFYTSYDDTSSTSVPENSIGENEKSRDVVCSLLSLFEMEAKI</sequence>
<dbReference type="NCBIfam" id="TIGR01568">
    <property type="entry name" value="A_thal_3678"/>
    <property type="match status" value="1"/>
</dbReference>
<comment type="function">
    <text evidence="6">Transcriptional repressor that regulates multiple aspects of plant growth and development.</text>
</comment>
<keyword evidence="3 6" id="KW-0805">Transcription regulation</keyword>
<evidence type="ECO:0000256" key="1">
    <source>
        <dbReference type="ARBA" id="ARBA00004123"/>
    </source>
</evidence>
<evidence type="ECO:0000256" key="7">
    <source>
        <dbReference type="SAM" id="MobiDB-lite"/>
    </source>
</evidence>
<evidence type="ECO:0000256" key="6">
    <source>
        <dbReference type="RuleBase" id="RU367028"/>
    </source>
</evidence>
<dbReference type="InterPro" id="IPR038933">
    <property type="entry name" value="Ovate"/>
</dbReference>
<reference evidence="9 10" key="1">
    <citation type="submission" date="2022-03" db="EMBL/GenBank/DDBJ databases">
        <authorList>
            <person name="Macdonald S."/>
            <person name="Ahmed S."/>
            <person name="Newling K."/>
        </authorList>
    </citation>
    <scope>NUCLEOTIDE SEQUENCE [LARGE SCALE GENOMIC DNA]</scope>
</reference>
<dbReference type="EMBL" id="CAKOAT010336265">
    <property type="protein sequence ID" value="CAH8362597.1"/>
    <property type="molecule type" value="Genomic_DNA"/>
</dbReference>
<dbReference type="Pfam" id="PF04844">
    <property type="entry name" value="Ovate"/>
    <property type="match status" value="1"/>
</dbReference>
<evidence type="ECO:0000259" key="8">
    <source>
        <dbReference type="PROSITE" id="PS51754"/>
    </source>
</evidence>
<dbReference type="GO" id="GO:0005634">
    <property type="term" value="C:nucleus"/>
    <property type="evidence" value="ECO:0007669"/>
    <property type="project" value="UniProtKB-SubCell"/>
</dbReference>
<name>A0ABC8KX62_ERUVS</name>
<feature type="compositionally biased region" description="Polar residues" evidence="7">
    <location>
        <begin position="21"/>
        <end position="52"/>
    </location>
</feature>
<gene>
    <name evidence="9" type="ORF">ERUC_LOCUS28353</name>
</gene>
<evidence type="ECO:0000313" key="10">
    <source>
        <dbReference type="Proteomes" id="UP001642260"/>
    </source>
</evidence>
<evidence type="ECO:0000313" key="9">
    <source>
        <dbReference type="EMBL" id="CAH8362597.1"/>
    </source>
</evidence>
<evidence type="ECO:0000256" key="4">
    <source>
        <dbReference type="ARBA" id="ARBA00023163"/>
    </source>
</evidence>
<dbReference type="AlphaFoldDB" id="A0ABC8KX62"/>
<dbReference type="InterPro" id="IPR006458">
    <property type="entry name" value="Ovate_C"/>
</dbReference>
<feature type="region of interest" description="Disordered" evidence="7">
    <location>
        <begin position="1"/>
        <end position="63"/>
    </location>
</feature>